<gene>
    <name evidence="2" type="ORF">I6H47_08300</name>
</gene>
<dbReference type="EMBL" id="CP065989">
    <property type="protein sequence ID" value="QQB16063.1"/>
    <property type="molecule type" value="Genomic_DNA"/>
</dbReference>
<proteinExistence type="predicted"/>
<dbReference type="SUPFAM" id="SSF53474">
    <property type="entry name" value="alpha/beta-Hydrolases"/>
    <property type="match status" value="1"/>
</dbReference>
<reference evidence="2 3" key="1">
    <citation type="submission" date="2020-12" db="EMBL/GenBank/DDBJ databases">
        <title>FDA dAtabase for Regulatory Grade micrObial Sequences (FDA-ARGOS): Supporting development and validation of Infectious Disease Dx tests.</title>
        <authorList>
            <person name="Sproer C."/>
            <person name="Gronow S."/>
            <person name="Severitt S."/>
            <person name="Schroder I."/>
            <person name="Tallon L."/>
            <person name="Sadzewicz L."/>
            <person name="Zhao X."/>
            <person name="Boylan J."/>
            <person name="Ott S."/>
            <person name="Bowen H."/>
            <person name="Vavikolanu K."/>
            <person name="Mehta A."/>
            <person name="Aluvathingal J."/>
            <person name="Nadendla S."/>
            <person name="Lowell S."/>
            <person name="Myers T."/>
            <person name="Yan Y."/>
            <person name="Sichtig H."/>
        </authorList>
    </citation>
    <scope>NUCLEOTIDE SEQUENCE [LARGE SCALE GENOMIC DNA]</scope>
    <source>
        <strain evidence="2 3">FDAARGOS_990</strain>
    </source>
</reference>
<keyword evidence="2" id="KW-0378">Hydrolase</keyword>
<dbReference type="GO" id="GO:0016787">
    <property type="term" value="F:hydrolase activity"/>
    <property type="evidence" value="ECO:0007669"/>
    <property type="project" value="UniProtKB-KW"/>
</dbReference>
<protein>
    <submittedName>
        <fullName evidence="2">Alpha/beta hydrolase</fullName>
    </submittedName>
</protein>
<accession>A0A7T4A2I9</accession>
<sequence>MSRHAVDGADIAAELSDEGGRAVVQLHGLTSSRARDRVLHLDLGVGLSGTRLLRYDARGHGESTGRSAAIDYRWSRLAVDLLTLLGLHFPGETVHGVGPSMGAATLLHAAVADPRRFSGLTLVVPPTAWQTRPAQAEVYLEAADLVAGGGFAEYLAVGASAVRPPALADAPETTPQVPERLLPAVLRGAAASDLPATEALAGVETRTTILAWADDPAHPLSTAEALHAVLPHSELIIARTPADLAEWPGVLAADVARHQD</sequence>
<name>A0A7T4A2I9_9MICO</name>
<evidence type="ECO:0000313" key="3">
    <source>
        <dbReference type="Proteomes" id="UP000595374"/>
    </source>
</evidence>
<dbReference type="Proteomes" id="UP000595374">
    <property type="component" value="Chromosome"/>
</dbReference>
<evidence type="ECO:0000313" key="2">
    <source>
        <dbReference type="EMBL" id="QQB16063.1"/>
    </source>
</evidence>
<evidence type="ECO:0000259" key="1">
    <source>
        <dbReference type="Pfam" id="PF00561"/>
    </source>
</evidence>
<dbReference type="PRINTS" id="PR00111">
    <property type="entry name" value="ABHYDROLASE"/>
</dbReference>
<dbReference type="InterPro" id="IPR029058">
    <property type="entry name" value="AB_hydrolase_fold"/>
</dbReference>
<dbReference type="RefSeq" id="WP_140955518.1">
    <property type="nucleotide sequence ID" value="NZ_CP065989.1"/>
</dbReference>
<dbReference type="Pfam" id="PF00561">
    <property type="entry name" value="Abhydrolase_1"/>
    <property type="match status" value="1"/>
</dbReference>
<dbReference type="InterPro" id="IPR000073">
    <property type="entry name" value="AB_hydrolase_1"/>
</dbReference>
<feature type="domain" description="AB hydrolase-1" evidence="1">
    <location>
        <begin position="22"/>
        <end position="130"/>
    </location>
</feature>
<organism evidence="2 3">
    <name type="scientific">Brevibacterium casei</name>
    <dbReference type="NCBI Taxonomy" id="33889"/>
    <lineage>
        <taxon>Bacteria</taxon>
        <taxon>Bacillati</taxon>
        <taxon>Actinomycetota</taxon>
        <taxon>Actinomycetes</taxon>
        <taxon>Micrococcales</taxon>
        <taxon>Brevibacteriaceae</taxon>
        <taxon>Brevibacterium</taxon>
    </lineage>
</organism>
<dbReference type="AlphaFoldDB" id="A0A7T4A2I9"/>
<dbReference type="Gene3D" id="3.40.50.1820">
    <property type="entry name" value="alpha/beta hydrolase"/>
    <property type="match status" value="1"/>
</dbReference>